<dbReference type="EMBL" id="MHWW01000002">
    <property type="protein sequence ID" value="OHB16355.1"/>
    <property type="molecule type" value="Genomic_DNA"/>
</dbReference>
<evidence type="ECO:0000256" key="2">
    <source>
        <dbReference type="ARBA" id="ARBA00005801"/>
    </source>
</evidence>
<evidence type="ECO:0000256" key="1">
    <source>
        <dbReference type="ARBA" id="ARBA00004651"/>
    </source>
</evidence>
<keyword evidence="4 7" id="KW-0812">Transmembrane</keyword>
<evidence type="ECO:0000313" key="10">
    <source>
        <dbReference type="EMBL" id="OHB16355.1"/>
    </source>
</evidence>
<keyword evidence="5 7" id="KW-1133">Transmembrane helix</keyword>
<feature type="domain" description="Prepilin type IV endopeptidase peptidase" evidence="8">
    <location>
        <begin position="115"/>
        <end position="217"/>
    </location>
</feature>
<name>A0A1G2V415_9BACT</name>
<feature type="transmembrane region" description="Helical" evidence="7">
    <location>
        <begin position="72"/>
        <end position="92"/>
    </location>
</feature>
<sequence length="272" mass="30462">MSYFFLTLIFLFGAGLGSFVAVIGSRYNTGLPWTKGRSICFSCNAQLKKGDLFPIFSFLFLKGRCRYCQSKIPIETFFVEILMGILAVLAFFKSGMSFENLSIFQSFNLLIILSIFSIILLISVYDLKHSIIPDSFLSVLFVFSFSYILIFNLSIFQSLLSGLLLTLPFLLIFLISKGTWLGFGDVKYIALIGFFLGFTQGLSAVVLSFWIGAAFSLTALALRKIASHTSLPLLKNNLTIKSEIPFGPFLSLGIIVSFYLSQDLFHINELFF</sequence>
<dbReference type="GO" id="GO:0006465">
    <property type="term" value="P:signal peptide processing"/>
    <property type="evidence" value="ECO:0007669"/>
    <property type="project" value="TreeGrafter"/>
</dbReference>
<evidence type="ECO:0000313" key="11">
    <source>
        <dbReference type="Proteomes" id="UP000177697"/>
    </source>
</evidence>
<dbReference type="InterPro" id="IPR010627">
    <property type="entry name" value="Prepilin_pept_A24_N"/>
</dbReference>
<accession>A0A1G2V415</accession>
<dbReference type="PANTHER" id="PTHR30487:SF0">
    <property type="entry name" value="PREPILIN LEADER PEPTIDASE_N-METHYLTRANSFERASE-RELATED"/>
    <property type="match status" value="1"/>
</dbReference>
<dbReference type="Gene3D" id="1.20.120.1220">
    <property type="match status" value="1"/>
</dbReference>
<feature type="transmembrane region" description="Helical" evidence="7">
    <location>
        <begin position="189"/>
        <end position="222"/>
    </location>
</feature>
<dbReference type="InterPro" id="IPR000045">
    <property type="entry name" value="Prepilin_IV_endopep_pep"/>
</dbReference>
<gene>
    <name evidence="10" type="ORF">A2431_01505</name>
</gene>
<dbReference type="InterPro" id="IPR050882">
    <property type="entry name" value="Prepilin_peptidase/N-MTase"/>
</dbReference>
<dbReference type="Pfam" id="PF01478">
    <property type="entry name" value="Peptidase_A24"/>
    <property type="match status" value="1"/>
</dbReference>
<dbReference type="GO" id="GO:0005886">
    <property type="term" value="C:plasma membrane"/>
    <property type="evidence" value="ECO:0007669"/>
    <property type="project" value="UniProtKB-SubCell"/>
</dbReference>
<proteinExistence type="inferred from homology"/>
<dbReference type="GO" id="GO:0004190">
    <property type="term" value="F:aspartic-type endopeptidase activity"/>
    <property type="evidence" value="ECO:0007669"/>
    <property type="project" value="InterPro"/>
</dbReference>
<evidence type="ECO:0000256" key="3">
    <source>
        <dbReference type="ARBA" id="ARBA00022475"/>
    </source>
</evidence>
<comment type="caution">
    <text evidence="10">The sequence shown here is derived from an EMBL/GenBank/DDBJ whole genome shotgun (WGS) entry which is preliminary data.</text>
</comment>
<evidence type="ECO:0000256" key="4">
    <source>
        <dbReference type="ARBA" id="ARBA00022692"/>
    </source>
</evidence>
<dbReference type="PANTHER" id="PTHR30487">
    <property type="entry name" value="TYPE 4 PREPILIN-LIKE PROTEINS LEADER PEPTIDE-PROCESSING ENZYME"/>
    <property type="match status" value="1"/>
</dbReference>
<feature type="transmembrane region" description="Helical" evidence="7">
    <location>
        <begin position="163"/>
        <end position="183"/>
    </location>
</feature>
<evidence type="ECO:0000256" key="5">
    <source>
        <dbReference type="ARBA" id="ARBA00022989"/>
    </source>
</evidence>
<dbReference type="Proteomes" id="UP000177697">
    <property type="component" value="Unassembled WGS sequence"/>
</dbReference>
<protein>
    <recommendedName>
        <fullName evidence="12">Prepilin peptidase</fullName>
    </recommendedName>
</protein>
<dbReference type="Pfam" id="PF06750">
    <property type="entry name" value="A24_N_bact"/>
    <property type="match status" value="1"/>
</dbReference>
<feature type="transmembrane region" description="Helical" evidence="7">
    <location>
        <begin position="136"/>
        <end position="156"/>
    </location>
</feature>
<comment type="similarity">
    <text evidence="2">Belongs to the peptidase A24 family.</text>
</comment>
<organism evidence="10 11">
    <name type="scientific">Candidatus Zambryskibacteria bacterium RIFOXYC1_FULL_39_10</name>
    <dbReference type="NCBI Taxonomy" id="1802779"/>
    <lineage>
        <taxon>Bacteria</taxon>
        <taxon>Candidatus Zambryskiibacteriota</taxon>
    </lineage>
</organism>
<evidence type="ECO:0000259" key="8">
    <source>
        <dbReference type="Pfam" id="PF01478"/>
    </source>
</evidence>
<reference evidence="10 11" key="1">
    <citation type="journal article" date="2016" name="Nat. Commun.">
        <title>Thousands of microbial genomes shed light on interconnected biogeochemical processes in an aquifer system.</title>
        <authorList>
            <person name="Anantharaman K."/>
            <person name="Brown C.T."/>
            <person name="Hug L.A."/>
            <person name="Sharon I."/>
            <person name="Castelle C.J."/>
            <person name="Probst A.J."/>
            <person name="Thomas B.C."/>
            <person name="Singh A."/>
            <person name="Wilkins M.J."/>
            <person name="Karaoz U."/>
            <person name="Brodie E.L."/>
            <person name="Williams K.H."/>
            <person name="Hubbard S.S."/>
            <person name="Banfield J.F."/>
        </authorList>
    </citation>
    <scope>NUCLEOTIDE SEQUENCE [LARGE SCALE GENOMIC DNA]</scope>
</reference>
<keyword evidence="3" id="KW-1003">Cell membrane</keyword>
<feature type="transmembrane region" description="Helical" evidence="7">
    <location>
        <begin position="243"/>
        <end position="261"/>
    </location>
</feature>
<dbReference type="AlphaFoldDB" id="A0A1G2V415"/>
<feature type="transmembrane region" description="Helical" evidence="7">
    <location>
        <begin position="104"/>
        <end position="124"/>
    </location>
</feature>
<keyword evidence="6 7" id="KW-0472">Membrane</keyword>
<evidence type="ECO:0008006" key="12">
    <source>
        <dbReference type="Google" id="ProtNLM"/>
    </source>
</evidence>
<evidence type="ECO:0000256" key="6">
    <source>
        <dbReference type="ARBA" id="ARBA00023136"/>
    </source>
</evidence>
<evidence type="ECO:0000256" key="7">
    <source>
        <dbReference type="SAM" id="Phobius"/>
    </source>
</evidence>
<feature type="domain" description="Prepilin peptidase A24 N-terminal" evidence="9">
    <location>
        <begin position="11"/>
        <end position="93"/>
    </location>
</feature>
<comment type="subcellular location">
    <subcellularLocation>
        <location evidence="1">Cell membrane</location>
        <topology evidence="1">Multi-pass membrane protein</topology>
    </subcellularLocation>
</comment>
<evidence type="ECO:0000259" key="9">
    <source>
        <dbReference type="Pfam" id="PF06750"/>
    </source>
</evidence>